<comment type="caution">
    <text evidence="2">The sequence shown here is derived from an EMBL/GenBank/DDBJ whole genome shotgun (WGS) entry which is preliminary data.</text>
</comment>
<proteinExistence type="predicted"/>
<dbReference type="EMBL" id="CADEAL010003920">
    <property type="protein sequence ID" value="CAB1446599.1"/>
    <property type="molecule type" value="Genomic_DNA"/>
</dbReference>
<evidence type="ECO:0000313" key="2">
    <source>
        <dbReference type="EMBL" id="CAB1446599.1"/>
    </source>
</evidence>
<dbReference type="Proteomes" id="UP001153269">
    <property type="component" value="Unassembled WGS sequence"/>
</dbReference>
<name>A0A9N7Z2L7_PLEPL</name>
<evidence type="ECO:0000313" key="3">
    <source>
        <dbReference type="Proteomes" id="UP001153269"/>
    </source>
</evidence>
<organism evidence="2 3">
    <name type="scientific">Pleuronectes platessa</name>
    <name type="common">European plaice</name>
    <dbReference type="NCBI Taxonomy" id="8262"/>
    <lineage>
        <taxon>Eukaryota</taxon>
        <taxon>Metazoa</taxon>
        <taxon>Chordata</taxon>
        <taxon>Craniata</taxon>
        <taxon>Vertebrata</taxon>
        <taxon>Euteleostomi</taxon>
        <taxon>Actinopterygii</taxon>
        <taxon>Neopterygii</taxon>
        <taxon>Teleostei</taxon>
        <taxon>Neoteleostei</taxon>
        <taxon>Acanthomorphata</taxon>
        <taxon>Carangaria</taxon>
        <taxon>Pleuronectiformes</taxon>
        <taxon>Pleuronectoidei</taxon>
        <taxon>Pleuronectidae</taxon>
        <taxon>Pleuronectes</taxon>
    </lineage>
</organism>
<protein>
    <submittedName>
        <fullName evidence="2">Uncharacterized protein</fullName>
    </submittedName>
</protein>
<evidence type="ECO:0000256" key="1">
    <source>
        <dbReference type="SAM" id="MobiDB-lite"/>
    </source>
</evidence>
<sequence length="101" mass="10689">MLSAKDLRRSRRGFKPSVTSRCPIRHASLTAVLMGKQVAGRFNYTGQTVSSAPPSVCTGPDLVLVKKPKLFLLTGANQSSSCSSGPGDAAIELKASKSVRR</sequence>
<reference evidence="2" key="1">
    <citation type="submission" date="2020-03" db="EMBL/GenBank/DDBJ databases">
        <authorList>
            <person name="Weist P."/>
        </authorList>
    </citation>
    <scope>NUCLEOTIDE SEQUENCE</scope>
</reference>
<feature type="region of interest" description="Disordered" evidence="1">
    <location>
        <begin position="77"/>
        <end position="101"/>
    </location>
</feature>
<dbReference type="AlphaFoldDB" id="A0A9N7Z2L7"/>
<keyword evidence="3" id="KW-1185">Reference proteome</keyword>
<gene>
    <name evidence="2" type="ORF">PLEPLA_LOCUS34324</name>
</gene>
<accession>A0A9N7Z2L7</accession>